<dbReference type="PIRSF" id="PIRSF016907">
    <property type="entry name" value="Kin_ATP-NAD"/>
    <property type="match status" value="1"/>
</dbReference>
<dbReference type="Proteomes" id="UP000075578">
    <property type="component" value="Unassembled WGS sequence"/>
</dbReference>
<sequence>MMRTIGFLINPISGMGGSVGLKGTDGLYEKALQLGAEKVSIKRAEVFFESLGPLKEVLFLVPSGEMGEVLLKKEGLNYEVIYKTNGLTTRVDTLNTLKEFIKREVEIIIFCGGDGTARDIYESVGTDIPVIGMPAGVKMFSSVFAINPKAASDLLKAFLDGKSKYKDSDVLDIDEESYRADKFKMRLYGYLKTPYIPNLIQDAKAVFEGQDEETAKEGIAVFASEFMGDGSMYIVGAGSTTAKIAEVMGLKKTMLGVDLIKDEKLIASDVNENEILEHIKNEKSVKIIVSPIGAQGFVFGRGNQQLSSKVLRKVGKENIIIIATPQKLENTPFLLVDTGDEELDKELSGKMLVVCGYRMAQRKDIRKD</sequence>
<dbReference type="EMBL" id="LNGD01000083">
    <property type="protein sequence ID" value="KYC50313.1"/>
    <property type="molecule type" value="Genomic_DNA"/>
</dbReference>
<dbReference type="InterPro" id="IPR017438">
    <property type="entry name" value="ATP-NAD_kinase_N"/>
</dbReference>
<gene>
    <name evidence="1" type="ORF">AMQ74_01269</name>
</gene>
<dbReference type="GO" id="GO:0006741">
    <property type="term" value="P:NADP+ biosynthetic process"/>
    <property type="evidence" value="ECO:0007669"/>
    <property type="project" value="InterPro"/>
</dbReference>
<comment type="caution">
    <text evidence="1">The sequence shown here is derived from an EMBL/GenBank/DDBJ whole genome shotgun (WGS) entry which is preliminary data.</text>
</comment>
<name>A0A150IZ88_9EURY</name>
<dbReference type="Gene3D" id="3.40.50.10330">
    <property type="entry name" value="Probable inorganic polyphosphate/atp-NAD kinase, domain 1"/>
    <property type="match status" value="1"/>
</dbReference>
<protein>
    <submittedName>
        <fullName evidence="1">ATP-NAD kinase</fullName>
    </submittedName>
</protein>
<keyword evidence="1" id="KW-0808">Transferase</keyword>
<dbReference type="PANTHER" id="PTHR40697:SF2">
    <property type="entry name" value="ATP-NAD KINASE-RELATED"/>
    <property type="match status" value="1"/>
</dbReference>
<organism evidence="1 2">
    <name type="scientific">Candidatus Methanofastidiosum methylothiophilum</name>
    <dbReference type="NCBI Taxonomy" id="1705564"/>
    <lineage>
        <taxon>Archaea</taxon>
        <taxon>Methanobacteriati</taxon>
        <taxon>Methanobacteriota</taxon>
        <taxon>Stenosarchaea group</taxon>
        <taxon>Candidatus Methanofastidiosia</taxon>
        <taxon>Candidatus Methanofastidiosales</taxon>
        <taxon>Candidatus Methanofastidiosaceae</taxon>
        <taxon>Candidatus Methanofastidiosum</taxon>
    </lineage>
</organism>
<dbReference type="PATRIC" id="fig|1705564.3.peg.1324"/>
<dbReference type="AlphaFoldDB" id="A0A150IZ88"/>
<dbReference type="InterPro" id="IPR039065">
    <property type="entry name" value="AcoX-like"/>
</dbReference>
<dbReference type="PANTHER" id="PTHR40697">
    <property type="entry name" value="ACETOIN CATABOLISM PROTEIN X"/>
    <property type="match status" value="1"/>
</dbReference>
<evidence type="ECO:0000313" key="2">
    <source>
        <dbReference type="Proteomes" id="UP000075578"/>
    </source>
</evidence>
<keyword evidence="1" id="KW-0418">Kinase</keyword>
<reference evidence="1 2" key="1">
    <citation type="journal article" date="2016" name="ISME J.">
        <title>Chasing the elusive Euryarchaeota class WSA2: genomes reveal a uniquely fastidious methyl-reducing methanogen.</title>
        <authorList>
            <person name="Nobu M.K."/>
            <person name="Narihiro T."/>
            <person name="Kuroda K."/>
            <person name="Mei R."/>
            <person name="Liu W.T."/>
        </authorList>
    </citation>
    <scope>NUCLEOTIDE SEQUENCE [LARGE SCALE GENOMIC DNA]</scope>
    <source>
        <strain evidence="1">U1lsi0528_Bin089</strain>
    </source>
</reference>
<dbReference type="Pfam" id="PF01513">
    <property type="entry name" value="NAD_kinase"/>
    <property type="match status" value="1"/>
</dbReference>
<dbReference type="Pfam" id="PF20143">
    <property type="entry name" value="NAD_kinase_C"/>
    <property type="match status" value="1"/>
</dbReference>
<dbReference type="SUPFAM" id="SSF111331">
    <property type="entry name" value="NAD kinase/diacylglycerol kinase-like"/>
    <property type="match status" value="1"/>
</dbReference>
<dbReference type="InterPro" id="IPR011386">
    <property type="entry name" value="Put_ATP-NAD_kin"/>
</dbReference>
<evidence type="ECO:0000313" key="1">
    <source>
        <dbReference type="EMBL" id="KYC50313.1"/>
    </source>
</evidence>
<dbReference type="InterPro" id="IPR002504">
    <property type="entry name" value="NADK"/>
</dbReference>
<dbReference type="GO" id="GO:0003951">
    <property type="term" value="F:NAD+ kinase activity"/>
    <property type="evidence" value="ECO:0007669"/>
    <property type="project" value="InterPro"/>
</dbReference>
<accession>A0A150IZ88</accession>
<proteinExistence type="predicted"/>
<dbReference type="InterPro" id="IPR016064">
    <property type="entry name" value="NAD/diacylglycerol_kinase_sf"/>
</dbReference>